<organism evidence="1 2">
    <name type="scientific">Catharanthus roseus</name>
    <name type="common">Madagascar periwinkle</name>
    <name type="synonym">Vinca rosea</name>
    <dbReference type="NCBI Taxonomy" id="4058"/>
    <lineage>
        <taxon>Eukaryota</taxon>
        <taxon>Viridiplantae</taxon>
        <taxon>Streptophyta</taxon>
        <taxon>Embryophyta</taxon>
        <taxon>Tracheophyta</taxon>
        <taxon>Spermatophyta</taxon>
        <taxon>Magnoliopsida</taxon>
        <taxon>eudicotyledons</taxon>
        <taxon>Gunneridae</taxon>
        <taxon>Pentapetalae</taxon>
        <taxon>asterids</taxon>
        <taxon>lamiids</taxon>
        <taxon>Gentianales</taxon>
        <taxon>Apocynaceae</taxon>
        <taxon>Rauvolfioideae</taxon>
        <taxon>Vinceae</taxon>
        <taxon>Catharanthinae</taxon>
        <taxon>Catharanthus</taxon>
    </lineage>
</organism>
<keyword evidence="2" id="KW-1185">Reference proteome</keyword>
<accession>A0ACC0BA63</accession>
<dbReference type="EMBL" id="CM044704">
    <property type="protein sequence ID" value="KAI5669428.1"/>
    <property type="molecule type" value="Genomic_DNA"/>
</dbReference>
<gene>
    <name evidence="1" type="ORF">M9H77_19281</name>
</gene>
<evidence type="ECO:0000313" key="1">
    <source>
        <dbReference type="EMBL" id="KAI5669428.1"/>
    </source>
</evidence>
<comment type="caution">
    <text evidence="1">The sequence shown here is derived from an EMBL/GenBank/DDBJ whole genome shotgun (WGS) entry which is preliminary data.</text>
</comment>
<evidence type="ECO:0000313" key="2">
    <source>
        <dbReference type="Proteomes" id="UP001060085"/>
    </source>
</evidence>
<name>A0ACC0BA63_CATRO</name>
<proteinExistence type="predicted"/>
<reference evidence="2" key="1">
    <citation type="journal article" date="2023" name="Nat. Plants">
        <title>Single-cell RNA sequencing provides a high-resolution roadmap for understanding the multicellular compartmentation of specialized metabolism.</title>
        <authorList>
            <person name="Sun S."/>
            <person name="Shen X."/>
            <person name="Li Y."/>
            <person name="Li Y."/>
            <person name="Wang S."/>
            <person name="Li R."/>
            <person name="Zhang H."/>
            <person name="Shen G."/>
            <person name="Guo B."/>
            <person name="Wei J."/>
            <person name="Xu J."/>
            <person name="St-Pierre B."/>
            <person name="Chen S."/>
            <person name="Sun C."/>
        </authorList>
    </citation>
    <scope>NUCLEOTIDE SEQUENCE [LARGE SCALE GENOMIC DNA]</scope>
</reference>
<sequence length="426" mass="46938">MAVPLVGLHRKSQTYKFPLLMERADNPVHDDNNHIIDITSSSDASSSNSSHENAFSGIQQRQAEEQPSTSERLPVYQPTFSTSRGGSNSRSSSFIRRANGRSRSRSPLNSVLWISVELVLIVSQIVAAIVVLSLSRHEHPRTPLFLWVVGYASGCMAILPLLYWRYRHRNQNSERESSLSHHGTSQNDLSVGPSSINGTSEGDGRRASDSDSRGAILNPRLKILVEYFKMALDCFFAVWFVVGNVWIFGGHSSANAAPNLYRLCIVFLTFSCIGYAMPFILCATICCCLPCIISVLGFREDPTQSRGATTESINSLPTYKFKVKKNKSGNDKENSTGVVEGGIVAAGTEKERVISGEDAVCCICLAKYANNDELRELPCSHFFHKECVDKWLKLNASCPLCKAEVGETIIQSLTEATANLQRSAIF</sequence>
<protein>
    <submittedName>
        <fullName evidence="1">Uncharacterized protein</fullName>
    </submittedName>
</protein>
<dbReference type="Proteomes" id="UP001060085">
    <property type="component" value="Linkage Group LG04"/>
</dbReference>